<dbReference type="AlphaFoldDB" id="A0A934SQP0"/>
<evidence type="ECO:0000256" key="9">
    <source>
        <dbReference type="ARBA" id="ARBA00023077"/>
    </source>
</evidence>
<keyword evidence="7" id="KW-0408">Iron</keyword>
<evidence type="ECO:0000256" key="11">
    <source>
        <dbReference type="ARBA" id="ARBA00023170"/>
    </source>
</evidence>
<comment type="subcellular location">
    <subcellularLocation>
        <location evidence="1 13">Cell outer membrane</location>
        <topology evidence="1 13">Multi-pass membrane protein</topology>
    </subcellularLocation>
</comment>
<keyword evidence="15" id="KW-0732">Signal</keyword>
<keyword evidence="8" id="KW-0406">Ion transport</keyword>
<accession>A0A934SQP0</accession>
<keyword evidence="9 14" id="KW-0798">TonB box</keyword>
<feature type="signal peptide" evidence="15">
    <location>
        <begin position="1"/>
        <end position="41"/>
    </location>
</feature>
<dbReference type="InterPro" id="IPR039426">
    <property type="entry name" value="TonB-dep_rcpt-like"/>
</dbReference>
<dbReference type="PANTHER" id="PTHR32552">
    <property type="entry name" value="FERRICHROME IRON RECEPTOR-RELATED"/>
    <property type="match status" value="1"/>
</dbReference>
<gene>
    <name evidence="18" type="ORF">JJB74_10240</name>
</gene>
<evidence type="ECO:0000259" key="16">
    <source>
        <dbReference type="Pfam" id="PF00593"/>
    </source>
</evidence>
<dbReference type="Pfam" id="PF00593">
    <property type="entry name" value="TonB_dep_Rec_b-barrel"/>
    <property type="match status" value="1"/>
</dbReference>
<keyword evidence="19" id="KW-1185">Reference proteome</keyword>
<evidence type="ECO:0000256" key="8">
    <source>
        <dbReference type="ARBA" id="ARBA00023065"/>
    </source>
</evidence>
<dbReference type="PANTHER" id="PTHR32552:SF81">
    <property type="entry name" value="TONB-DEPENDENT OUTER MEMBRANE RECEPTOR"/>
    <property type="match status" value="1"/>
</dbReference>
<dbReference type="GO" id="GO:0009279">
    <property type="term" value="C:cell outer membrane"/>
    <property type="evidence" value="ECO:0007669"/>
    <property type="project" value="UniProtKB-SubCell"/>
</dbReference>
<evidence type="ECO:0000256" key="2">
    <source>
        <dbReference type="ARBA" id="ARBA00009810"/>
    </source>
</evidence>
<evidence type="ECO:0000313" key="19">
    <source>
        <dbReference type="Proteomes" id="UP000622890"/>
    </source>
</evidence>
<evidence type="ECO:0000256" key="15">
    <source>
        <dbReference type="SAM" id="SignalP"/>
    </source>
</evidence>
<evidence type="ECO:0000256" key="14">
    <source>
        <dbReference type="RuleBase" id="RU003357"/>
    </source>
</evidence>
<name>A0A934SQP0_9BURK</name>
<evidence type="ECO:0000256" key="1">
    <source>
        <dbReference type="ARBA" id="ARBA00004571"/>
    </source>
</evidence>
<dbReference type="SUPFAM" id="SSF56935">
    <property type="entry name" value="Porins"/>
    <property type="match status" value="1"/>
</dbReference>
<evidence type="ECO:0000256" key="3">
    <source>
        <dbReference type="ARBA" id="ARBA00022448"/>
    </source>
</evidence>
<keyword evidence="5" id="KW-0410">Iron transport</keyword>
<dbReference type="InterPro" id="IPR012910">
    <property type="entry name" value="Plug_dom"/>
</dbReference>
<dbReference type="Proteomes" id="UP000622890">
    <property type="component" value="Unassembled WGS sequence"/>
</dbReference>
<keyword evidence="12 13" id="KW-0998">Cell outer membrane</keyword>
<feature type="domain" description="TonB-dependent receptor plug" evidence="17">
    <location>
        <begin position="69"/>
        <end position="172"/>
    </location>
</feature>
<dbReference type="EMBL" id="JAEPBG010000003">
    <property type="protein sequence ID" value="MBK4734986.1"/>
    <property type="molecule type" value="Genomic_DNA"/>
</dbReference>
<protein>
    <submittedName>
        <fullName evidence="18">TonB-dependent receptor</fullName>
    </submittedName>
</protein>
<dbReference type="Gene3D" id="2.40.170.20">
    <property type="entry name" value="TonB-dependent receptor, beta-barrel domain"/>
    <property type="match status" value="1"/>
</dbReference>
<feature type="chain" id="PRO_5037692517" evidence="15">
    <location>
        <begin position="42"/>
        <end position="707"/>
    </location>
</feature>
<keyword evidence="10 13" id="KW-0472">Membrane</keyword>
<dbReference type="InterPro" id="IPR000531">
    <property type="entry name" value="Beta-barrel_TonB"/>
</dbReference>
<evidence type="ECO:0000256" key="13">
    <source>
        <dbReference type="PROSITE-ProRule" id="PRU01360"/>
    </source>
</evidence>
<dbReference type="Pfam" id="PF07715">
    <property type="entry name" value="Plug"/>
    <property type="match status" value="1"/>
</dbReference>
<reference evidence="18" key="1">
    <citation type="submission" date="2021-01" db="EMBL/GenBank/DDBJ databases">
        <title>Genome sequence of strain Noviherbaspirillum sp. DKR-6.</title>
        <authorList>
            <person name="Chaudhary D.K."/>
        </authorList>
    </citation>
    <scope>NUCLEOTIDE SEQUENCE</scope>
    <source>
        <strain evidence="18">DKR-6</strain>
    </source>
</reference>
<evidence type="ECO:0000256" key="7">
    <source>
        <dbReference type="ARBA" id="ARBA00023004"/>
    </source>
</evidence>
<keyword evidence="4 13" id="KW-1134">Transmembrane beta strand</keyword>
<dbReference type="InterPro" id="IPR036942">
    <property type="entry name" value="Beta-barrel_TonB_sf"/>
</dbReference>
<dbReference type="PROSITE" id="PS52016">
    <property type="entry name" value="TONB_DEPENDENT_REC_3"/>
    <property type="match status" value="1"/>
</dbReference>
<proteinExistence type="inferred from homology"/>
<evidence type="ECO:0000256" key="10">
    <source>
        <dbReference type="ARBA" id="ARBA00023136"/>
    </source>
</evidence>
<keyword evidence="6 13" id="KW-0812">Transmembrane</keyword>
<comment type="similarity">
    <text evidence="2 13 14">Belongs to the TonB-dependent receptor family.</text>
</comment>
<keyword evidence="11 18" id="KW-0675">Receptor</keyword>
<keyword evidence="3 13" id="KW-0813">Transport</keyword>
<comment type="caution">
    <text evidence="18">The sequence shown here is derived from an EMBL/GenBank/DDBJ whole genome shotgun (WGS) entry which is preliminary data.</text>
</comment>
<dbReference type="InterPro" id="IPR037066">
    <property type="entry name" value="Plug_dom_sf"/>
</dbReference>
<evidence type="ECO:0000313" key="18">
    <source>
        <dbReference type="EMBL" id="MBK4734986.1"/>
    </source>
</evidence>
<evidence type="ECO:0000256" key="4">
    <source>
        <dbReference type="ARBA" id="ARBA00022452"/>
    </source>
</evidence>
<evidence type="ECO:0000256" key="12">
    <source>
        <dbReference type="ARBA" id="ARBA00023237"/>
    </source>
</evidence>
<evidence type="ECO:0000256" key="5">
    <source>
        <dbReference type="ARBA" id="ARBA00022496"/>
    </source>
</evidence>
<evidence type="ECO:0000256" key="6">
    <source>
        <dbReference type="ARBA" id="ARBA00022692"/>
    </source>
</evidence>
<dbReference type="GO" id="GO:0006826">
    <property type="term" value="P:iron ion transport"/>
    <property type="evidence" value="ECO:0007669"/>
    <property type="project" value="UniProtKB-KW"/>
</dbReference>
<evidence type="ECO:0000259" key="17">
    <source>
        <dbReference type="Pfam" id="PF07715"/>
    </source>
</evidence>
<feature type="domain" description="TonB-dependent receptor-like beta-barrel" evidence="16">
    <location>
        <begin position="274"/>
        <end position="663"/>
    </location>
</feature>
<dbReference type="Gene3D" id="2.170.130.10">
    <property type="entry name" value="TonB-dependent receptor, plug domain"/>
    <property type="match status" value="1"/>
</dbReference>
<sequence>MTPLRYRAPYRKQKRRLTPASTLAALTVAAVLALHAGGASAAEQTLATVVVEASAAQEIGIAESATEGAVTAKDLENRPLSRTGELLEAVPGVIVTQHSGDGKANQYFARGFNLDHGTDFRTTVLGMPVNMPTHAHGQGYTDLGFVIPELIGTIRYRKGPYYADVGDFAAVGSAAIDYVPSLDRGLLKIEAGQHGYKRTLLANSAAIGSGSLLYAIDATGQDGPWDNPERFRRFNGVLSYSVRSGMDSVRTVAMASQSSWNATDQVPLRALQAGLVGRYGAIDPSDGGNTARFSVSTQWERRYRDGALKVNAYLVQSRFELFSNFTYALDDPVNGDQFSQSERRVVAGVDTQRTWQHRLAGLDMETTIGLQTRQDKLSPVALYATVDRRRLATIREDHVTERSMGFFLTNTTQWTPRLRTIAGVRTDTYQFDVASAIPANSGRVNSSITSPKFSAVFAARPDTELYLNWGRGFHSNDARGVTGTVDPRTGAGIDSHGDPIQPATPLVKALGTELGVRHAGLIPGLDTSLSIWRLDLASELVFSGDAGTTEASRPSHRQGIEVASRYATHAGWIVDASLAWSHARFANNDSAGQYIPGALERTASIGIGGESGRWSGGLRVRYFGGRALTEDNAVRSSPSTLVNAKVGYALTRTVKLTAEVLNLLGSDASDIDYYYASRLRSEQSAVTDIHTHPAEPRSLRLGMVVRM</sequence>
<organism evidence="18 19">
    <name type="scientific">Noviherbaspirillum pedocola</name>
    <dbReference type="NCBI Taxonomy" id="2801341"/>
    <lineage>
        <taxon>Bacteria</taxon>
        <taxon>Pseudomonadati</taxon>
        <taxon>Pseudomonadota</taxon>
        <taxon>Betaproteobacteria</taxon>
        <taxon>Burkholderiales</taxon>
        <taxon>Oxalobacteraceae</taxon>
        <taxon>Noviherbaspirillum</taxon>
    </lineage>
</organism>